<protein>
    <submittedName>
        <fullName evidence="2">Uncharacterized protein</fullName>
    </submittedName>
</protein>
<dbReference type="Proteomes" id="UP000266841">
    <property type="component" value="Unassembled WGS sequence"/>
</dbReference>
<accession>K0R6L9</accession>
<feature type="compositionally biased region" description="Low complexity" evidence="1">
    <location>
        <begin position="18"/>
        <end position="29"/>
    </location>
</feature>
<feature type="region of interest" description="Disordered" evidence="1">
    <location>
        <begin position="1"/>
        <end position="107"/>
    </location>
</feature>
<dbReference type="OrthoDB" id="43511at2759"/>
<keyword evidence="3" id="KW-1185">Reference proteome</keyword>
<name>K0R6L9_THAOC</name>
<feature type="compositionally biased region" description="Basic and acidic residues" evidence="1">
    <location>
        <begin position="290"/>
        <end position="307"/>
    </location>
</feature>
<reference evidence="2 3" key="1">
    <citation type="journal article" date="2012" name="Genome Biol.">
        <title>Genome and low-iron response of an oceanic diatom adapted to chronic iron limitation.</title>
        <authorList>
            <person name="Lommer M."/>
            <person name="Specht M."/>
            <person name="Roy A.S."/>
            <person name="Kraemer L."/>
            <person name="Andreson R."/>
            <person name="Gutowska M.A."/>
            <person name="Wolf J."/>
            <person name="Bergner S.V."/>
            <person name="Schilhabel M.B."/>
            <person name="Klostermeier U.C."/>
            <person name="Beiko R.G."/>
            <person name="Rosenstiel P."/>
            <person name="Hippler M."/>
            <person name="Laroche J."/>
        </authorList>
    </citation>
    <scope>NUCLEOTIDE SEQUENCE [LARGE SCALE GENOMIC DNA]</scope>
    <source>
        <strain evidence="2 3">CCMP1005</strain>
    </source>
</reference>
<feature type="region of interest" description="Disordered" evidence="1">
    <location>
        <begin position="281"/>
        <end position="340"/>
    </location>
</feature>
<gene>
    <name evidence="2" type="ORF">THAOC_37213</name>
</gene>
<dbReference type="EMBL" id="AGNL01049954">
    <property type="protein sequence ID" value="EJK44261.1"/>
    <property type="molecule type" value="Genomic_DNA"/>
</dbReference>
<dbReference type="AlphaFoldDB" id="K0R6L9"/>
<proteinExistence type="predicted"/>
<dbReference type="eggNOG" id="ENOG502SS6T">
    <property type="taxonomic scope" value="Eukaryota"/>
</dbReference>
<evidence type="ECO:0000313" key="2">
    <source>
        <dbReference type="EMBL" id="EJK44261.1"/>
    </source>
</evidence>
<evidence type="ECO:0000313" key="3">
    <source>
        <dbReference type="Proteomes" id="UP000266841"/>
    </source>
</evidence>
<sequence length="523" mass="56400">MSTSDAGGTDVSDQDTLSSGTATSVTSGAFGTGNGSLAPGAGGAVSSVGVGSGDGADVDETLSVSAGDFSADVSDDNLDDPPPGPDGSDCDPERLVAPDDLDDTAERSGVDITFDEVSVAGSEASMMALMRYVGCSKRAYGQGPAPPESKQRKPYEHDLVEGDHVIRWKMLGFCYPIQVHGIVFSAGPDFVTIVDCGLASNKSDIAGTSDEEQCIGNSGRKRRKRMDILTLVDEKEIKKWTKVRYGKEVELRVHASTKPKSDDQPSIVQNDDMQRYISKQRPPEGVCSLDEAHAHKSKSQDADESPPKTKRSWFWSRKRIADQRKDEPKDEGQKVTLPETDPPVLVLARLRFLLEQGEEAYLPSKDGETSSQRPLMPPHHLLYANSECIAVWCKTGHWSTLQASIFLHSSTVGNAKQTATLAAFLSAQTVTVPASGFWGWFGGTTTVGLFTAQPYLVPALIGGGMVYIGIPVAMHWKAKGRWSETEARLNDAFWSSADCQLFVELIRCWSCVEDPGSGSIVSR</sequence>
<evidence type="ECO:0000256" key="1">
    <source>
        <dbReference type="SAM" id="MobiDB-lite"/>
    </source>
</evidence>
<comment type="caution">
    <text evidence="2">The sequence shown here is derived from an EMBL/GenBank/DDBJ whole genome shotgun (WGS) entry which is preliminary data.</text>
</comment>
<dbReference type="OMA" id="VELIRCW"/>
<organism evidence="2 3">
    <name type="scientific">Thalassiosira oceanica</name>
    <name type="common">Marine diatom</name>
    <dbReference type="NCBI Taxonomy" id="159749"/>
    <lineage>
        <taxon>Eukaryota</taxon>
        <taxon>Sar</taxon>
        <taxon>Stramenopiles</taxon>
        <taxon>Ochrophyta</taxon>
        <taxon>Bacillariophyta</taxon>
        <taxon>Coscinodiscophyceae</taxon>
        <taxon>Thalassiosirophycidae</taxon>
        <taxon>Thalassiosirales</taxon>
        <taxon>Thalassiosiraceae</taxon>
        <taxon>Thalassiosira</taxon>
    </lineage>
</organism>
<feature type="compositionally biased region" description="Basic and acidic residues" evidence="1">
    <location>
        <begin position="319"/>
        <end position="333"/>
    </location>
</feature>